<evidence type="ECO:0000313" key="8">
    <source>
        <dbReference type="EMBL" id="APH05765.1"/>
    </source>
</evidence>
<dbReference type="OrthoDB" id="9812980at2"/>
<evidence type="ECO:0000256" key="6">
    <source>
        <dbReference type="RuleBase" id="RU366058"/>
    </source>
</evidence>
<feature type="transmembrane region" description="Helical" evidence="6">
    <location>
        <begin position="184"/>
        <end position="204"/>
    </location>
</feature>
<comment type="subcellular location">
    <subcellularLocation>
        <location evidence="1 6">Cell membrane</location>
        <topology evidence="1 6">Multi-pass membrane protein</topology>
    </subcellularLocation>
</comment>
<evidence type="ECO:0000256" key="4">
    <source>
        <dbReference type="ARBA" id="ARBA00022989"/>
    </source>
</evidence>
<feature type="transmembrane region" description="Helical" evidence="6">
    <location>
        <begin position="34"/>
        <end position="55"/>
    </location>
</feature>
<dbReference type="InterPro" id="IPR015414">
    <property type="entry name" value="TMEM64"/>
</dbReference>
<dbReference type="Proteomes" id="UP000181936">
    <property type="component" value="Chromosome"/>
</dbReference>
<feature type="transmembrane region" description="Helical" evidence="6">
    <location>
        <begin position="6"/>
        <end position="22"/>
    </location>
</feature>
<comment type="similarity">
    <text evidence="6">Belongs to the TVP38/TMEM64 family.</text>
</comment>
<feature type="transmembrane region" description="Helical" evidence="6">
    <location>
        <begin position="75"/>
        <end position="98"/>
    </location>
</feature>
<dbReference type="PANTHER" id="PTHR12677">
    <property type="entry name" value="GOLGI APPARATUS MEMBRANE PROTEIN TVP38-RELATED"/>
    <property type="match status" value="1"/>
</dbReference>
<feature type="domain" description="VTT" evidence="7">
    <location>
        <begin position="61"/>
        <end position="177"/>
    </location>
</feature>
<reference evidence="8 9" key="1">
    <citation type="journal article" date="2016" name="Sci. Rep.">
        <title>Complete genome sequence and transcriptomic analysis of a novel marine strain Bacillus weihaiensis reveals the mechanism of brown algae degradation.</title>
        <authorList>
            <person name="Zhu Y."/>
            <person name="Chen P."/>
            <person name="Bao Y."/>
            <person name="Men Y."/>
            <person name="Zeng Y."/>
            <person name="Yang J."/>
            <person name="Sun J."/>
            <person name="Sun Y."/>
        </authorList>
    </citation>
    <scope>NUCLEOTIDE SEQUENCE [LARGE SCALE GENOMIC DNA]</scope>
    <source>
        <strain evidence="8 9">Alg07</strain>
    </source>
</reference>
<keyword evidence="3 6" id="KW-0812">Transmembrane</keyword>
<dbReference type="GO" id="GO:0005886">
    <property type="term" value="C:plasma membrane"/>
    <property type="evidence" value="ECO:0007669"/>
    <property type="project" value="UniProtKB-SubCell"/>
</dbReference>
<dbReference type="EMBL" id="CP016020">
    <property type="protein sequence ID" value="APH05765.1"/>
    <property type="molecule type" value="Genomic_DNA"/>
</dbReference>
<evidence type="ECO:0000256" key="5">
    <source>
        <dbReference type="ARBA" id="ARBA00023136"/>
    </source>
</evidence>
<evidence type="ECO:0000259" key="7">
    <source>
        <dbReference type="Pfam" id="PF09335"/>
    </source>
</evidence>
<feature type="transmembrane region" description="Helical" evidence="6">
    <location>
        <begin position="126"/>
        <end position="148"/>
    </location>
</feature>
<organism evidence="8 9">
    <name type="scientific">Bacillus weihaiensis</name>
    <dbReference type="NCBI Taxonomy" id="1547283"/>
    <lineage>
        <taxon>Bacteria</taxon>
        <taxon>Bacillati</taxon>
        <taxon>Bacillota</taxon>
        <taxon>Bacilli</taxon>
        <taxon>Bacillales</taxon>
        <taxon>Bacillaceae</taxon>
        <taxon>Bacillus</taxon>
    </lineage>
</organism>
<evidence type="ECO:0000256" key="3">
    <source>
        <dbReference type="ARBA" id="ARBA00022692"/>
    </source>
</evidence>
<keyword evidence="4 6" id="KW-1133">Transmembrane helix</keyword>
<dbReference type="KEGG" id="bwh:A9C19_14060"/>
<evidence type="ECO:0000256" key="1">
    <source>
        <dbReference type="ARBA" id="ARBA00004651"/>
    </source>
</evidence>
<dbReference type="PANTHER" id="PTHR12677:SF59">
    <property type="entry name" value="GOLGI APPARATUS MEMBRANE PROTEIN TVP38-RELATED"/>
    <property type="match status" value="1"/>
</dbReference>
<name>A0A1L3MTU7_9BACI</name>
<keyword evidence="5 6" id="KW-0472">Membrane</keyword>
<dbReference type="STRING" id="1547283.A9C19_14060"/>
<evidence type="ECO:0000256" key="2">
    <source>
        <dbReference type="ARBA" id="ARBA00022475"/>
    </source>
</evidence>
<proteinExistence type="inferred from homology"/>
<keyword evidence="9" id="KW-1185">Reference proteome</keyword>
<dbReference type="Pfam" id="PF09335">
    <property type="entry name" value="VTT_dom"/>
    <property type="match status" value="1"/>
</dbReference>
<feature type="transmembrane region" description="Helical" evidence="6">
    <location>
        <begin position="154"/>
        <end position="172"/>
    </location>
</feature>
<sequence>MNKKTIGVMLSLIVVVGFIILINQRVLNFTPDMIQKWILSLGILAPIIYIILYTVRPFILFPASVLSLAGGLALGPLYGTLLTITGATLGAYLSFLVSRKIGGKWVEKKSGERMERIKRILEKNGLLAILLLRLIPLFPFDLISYAAGLSKIKGWHFILGTLIGIIPGTFAYNFLGASTTTNSMVTIVGAVIIFLLVMMIPALFKNKFKAFLDQQEKK</sequence>
<dbReference type="RefSeq" id="WP_072580558.1">
    <property type="nucleotide sequence ID" value="NZ_CP016020.1"/>
</dbReference>
<keyword evidence="2 6" id="KW-1003">Cell membrane</keyword>
<protein>
    <recommendedName>
        <fullName evidence="6">TVP38/TMEM64 family membrane protein</fullName>
    </recommendedName>
</protein>
<dbReference type="AlphaFoldDB" id="A0A1L3MTU7"/>
<dbReference type="InterPro" id="IPR032816">
    <property type="entry name" value="VTT_dom"/>
</dbReference>
<evidence type="ECO:0000313" key="9">
    <source>
        <dbReference type="Proteomes" id="UP000181936"/>
    </source>
</evidence>
<gene>
    <name evidence="8" type="ORF">A9C19_14060</name>
</gene>
<accession>A0A1L3MTU7</accession>